<dbReference type="AlphaFoldDB" id="A0A2A5QXY5"/>
<feature type="compositionally biased region" description="Basic and acidic residues" evidence="1">
    <location>
        <begin position="128"/>
        <end position="147"/>
    </location>
</feature>
<proteinExistence type="predicted"/>
<gene>
    <name evidence="2" type="ORF">CP557_14705</name>
</gene>
<feature type="compositionally biased region" description="Basic and acidic residues" evidence="1">
    <location>
        <begin position="1"/>
        <end position="13"/>
    </location>
</feature>
<dbReference type="EMBL" id="NXNI01000001">
    <property type="protein sequence ID" value="PCR91664.1"/>
    <property type="molecule type" value="Genomic_DNA"/>
</dbReference>
<accession>A0A2A5QXY5</accession>
<comment type="caution">
    <text evidence="2">The sequence shown here is derived from an EMBL/GenBank/DDBJ whole genome shotgun (WGS) entry which is preliminary data.</text>
</comment>
<dbReference type="OrthoDB" id="170354at2157"/>
<feature type="compositionally biased region" description="Basic and acidic residues" evidence="1">
    <location>
        <begin position="100"/>
        <end position="115"/>
    </location>
</feature>
<feature type="region of interest" description="Disordered" evidence="1">
    <location>
        <begin position="1"/>
        <end position="34"/>
    </location>
</feature>
<feature type="region of interest" description="Disordered" evidence="1">
    <location>
        <begin position="95"/>
        <end position="147"/>
    </location>
</feature>
<protein>
    <submittedName>
        <fullName evidence="2">Uncharacterized protein</fullName>
    </submittedName>
</protein>
<keyword evidence="3" id="KW-1185">Reference proteome</keyword>
<evidence type="ECO:0000313" key="2">
    <source>
        <dbReference type="EMBL" id="PCR91664.1"/>
    </source>
</evidence>
<evidence type="ECO:0000256" key="1">
    <source>
        <dbReference type="SAM" id="MobiDB-lite"/>
    </source>
</evidence>
<reference evidence="2 3" key="1">
    <citation type="submission" date="2017-09" db="EMBL/GenBank/DDBJ databases">
        <title>Genome sequences of Natrinema ejinorence JCM 13890T.</title>
        <authorList>
            <person name="Roh S.W."/>
            <person name="Kim Y.B."/>
            <person name="Kim J.Y."/>
        </authorList>
    </citation>
    <scope>NUCLEOTIDE SEQUENCE [LARGE SCALE GENOMIC DNA]</scope>
    <source>
        <strain evidence="2 3">JCM 13890</strain>
    </source>
</reference>
<organism evidence="2 3">
    <name type="scientific">Natrinema ejinorense</name>
    <dbReference type="NCBI Taxonomy" id="373386"/>
    <lineage>
        <taxon>Archaea</taxon>
        <taxon>Methanobacteriati</taxon>
        <taxon>Methanobacteriota</taxon>
        <taxon>Stenosarchaea group</taxon>
        <taxon>Halobacteria</taxon>
        <taxon>Halobacteriales</taxon>
        <taxon>Natrialbaceae</taxon>
        <taxon>Natrinema</taxon>
    </lineage>
</organism>
<evidence type="ECO:0000313" key="3">
    <source>
        <dbReference type="Proteomes" id="UP000219689"/>
    </source>
</evidence>
<sequence length="147" mass="16030">MSDHNSRGLEGPDRSGASMSTARVRADGGTHNESIRDCLTAIDSLTRTLHAAIQAEQATLEHADRETRRKAARHVRQIRAEASQVGLLLVGPEAVIPYRPGDDPDRDSSSTDRSRSFTTSYLGPDAEALERELERQRGESGCDCGDK</sequence>
<dbReference type="RefSeq" id="WP_097380602.1">
    <property type="nucleotide sequence ID" value="NZ_NXNI01000001.1"/>
</dbReference>
<feature type="compositionally biased region" description="Basic and acidic residues" evidence="1">
    <location>
        <begin position="24"/>
        <end position="34"/>
    </location>
</feature>
<name>A0A2A5QXY5_9EURY</name>
<dbReference type="Proteomes" id="UP000219689">
    <property type="component" value="Unassembled WGS sequence"/>
</dbReference>